<gene>
    <name evidence="3" type="ORF">SteCoe_14767</name>
</gene>
<name>A0A1R2C549_9CILI</name>
<evidence type="ECO:0000313" key="3">
    <source>
        <dbReference type="EMBL" id="OMJ84143.1"/>
    </source>
</evidence>
<dbReference type="AlphaFoldDB" id="A0A1R2C549"/>
<proteinExistence type="predicted"/>
<keyword evidence="4" id="KW-1185">Reference proteome</keyword>
<dbReference type="EMBL" id="MPUH01000278">
    <property type="protein sequence ID" value="OMJ84143.1"/>
    <property type="molecule type" value="Genomic_DNA"/>
</dbReference>
<keyword evidence="2" id="KW-1133">Transmembrane helix</keyword>
<protein>
    <submittedName>
        <fullName evidence="3">Uncharacterized protein</fullName>
    </submittedName>
</protein>
<reference evidence="3 4" key="1">
    <citation type="submission" date="2016-11" db="EMBL/GenBank/DDBJ databases">
        <title>The macronuclear genome of Stentor coeruleus: a giant cell with tiny introns.</title>
        <authorList>
            <person name="Slabodnick M."/>
            <person name="Ruby J.G."/>
            <person name="Reiff S.B."/>
            <person name="Swart E.C."/>
            <person name="Gosai S."/>
            <person name="Prabakaran S."/>
            <person name="Witkowska E."/>
            <person name="Larue G.E."/>
            <person name="Fisher S."/>
            <person name="Freeman R.M."/>
            <person name="Gunawardena J."/>
            <person name="Chu W."/>
            <person name="Stover N.A."/>
            <person name="Gregory B.D."/>
            <person name="Nowacki M."/>
            <person name="Derisi J."/>
            <person name="Roy S.W."/>
            <person name="Marshall W.F."/>
            <person name="Sood P."/>
        </authorList>
    </citation>
    <scope>NUCLEOTIDE SEQUENCE [LARGE SCALE GENOMIC DNA]</scope>
    <source>
        <strain evidence="3">WM001</strain>
    </source>
</reference>
<feature type="region of interest" description="Disordered" evidence="1">
    <location>
        <begin position="166"/>
        <end position="190"/>
    </location>
</feature>
<keyword evidence="2" id="KW-0812">Transmembrane</keyword>
<organism evidence="3 4">
    <name type="scientific">Stentor coeruleus</name>
    <dbReference type="NCBI Taxonomy" id="5963"/>
    <lineage>
        <taxon>Eukaryota</taxon>
        <taxon>Sar</taxon>
        <taxon>Alveolata</taxon>
        <taxon>Ciliophora</taxon>
        <taxon>Postciliodesmatophora</taxon>
        <taxon>Heterotrichea</taxon>
        <taxon>Heterotrichida</taxon>
        <taxon>Stentoridae</taxon>
        <taxon>Stentor</taxon>
    </lineage>
</organism>
<feature type="compositionally biased region" description="Basic and acidic residues" evidence="1">
    <location>
        <begin position="166"/>
        <end position="175"/>
    </location>
</feature>
<evidence type="ECO:0000313" key="4">
    <source>
        <dbReference type="Proteomes" id="UP000187209"/>
    </source>
</evidence>
<evidence type="ECO:0000256" key="1">
    <source>
        <dbReference type="SAM" id="MobiDB-lite"/>
    </source>
</evidence>
<feature type="transmembrane region" description="Helical" evidence="2">
    <location>
        <begin position="36"/>
        <end position="54"/>
    </location>
</feature>
<feature type="transmembrane region" description="Helical" evidence="2">
    <location>
        <begin position="60"/>
        <end position="80"/>
    </location>
</feature>
<feature type="compositionally biased region" description="Acidic residues" evidence="1">
    <location>
        <begin position="176"/>
        <end position="190"/>
    </location>
</feature>
<evidence type="ECO:0000256" key="2">
    <source>
        <dbReference type="SAM" id="Phobius"/>
    </source>
</evidence>
<comment type="caution">
    <text evidence="3">The sequence shown here is derived from an EMBL/GenBank/DDBJ whole genome shotgun (WGS) entry which is preliminary data.</text>
</comment>
<sequence>MLNRVIYRYLHVPTSKLEFKKGMCWVLKDEKIERAISMNIGSAFVAPMIVLFGLKFKAYSILSAVAFPAFPFIISNYLFYSMAKSVVNEILLHNDGKTVTLRTCCSAELQIFKIEELKFSDPGNKFLGAFYKAITLPDNEVLFIPKIAEILHKDVLEKIMEGEEIHIDENDKEDKEDKEDKDEDNSEKNE</sequence>
<keyword evidence="2" id="KW-0472">Membrane</keyword>
<accession>A0A1R2C549</accession>
<dbReference type="Proteomes" id="UP000187209">
    <property type="component" value="Unassembled WGS sequence"/>
</dbReference>